<protein>
    <submittedName>
        <fullName evidence="6">ABC-type dipeptide transport system, periplasmic component</fullName>
    </submittedName>
</protein>
<evidence type="ECO:0000313" key="6">
    <source>
        <dbReference type="EMBL" id="EPX86082.1"/>
    </source>
</evidence>
<keyword evidence="3" id="KW-0813">Transport</keyword>
<dbReference type="PIRSF" id="PIRSF002741">
    <property type="entry name" value="MppA"/>
    <property type="match status" value="1"/>
</dbReference>
<dbReference type="CDD" id="cd08503">
    <property type="entry name" value="PBP2_NikA_DppA_OppA_like_17"/>
    <property type="match status" value="1"/>
</dbReference>
<proteinExistence type="inferred from homology"/>
<dbReference type="InterPro" id="IPR039424">
    <property type="entry name" value="SBP_5"/>
</dbReference>
<dbReference type="SUPFAM" id="SSF53850">
    <property type="entry name" value="Periplasmic binding protein-like II"/>
    <property type="match status" value="1"/>
</dbReference>
<feature type="domain" description="Solute-binding protein family 5" evidence="5">
    <location>
        <begin position="111"/>
        <end position="458"/>
    </location>
</feature>
<dbReference type="PANTHER" id="PTHR30290:SF10">
    <property type="entry name" value="PERIPLASMIC OLIGOPEPTIDE-BINDING PROTEIN-RELATED"/>
    <property type="match status" value="1"/>
</dbReference>
<dbReference type="Gene3D" id="3.10.105.10">
    <property type="entry name" value="Dipeptide-binding Protein, Domain 3"/>
    <property type="match status" value="1"/>
</dbReference>
<evidence type="ECO:0000256" key="4">
    <source>
        <dbReference type="ARBA" id="ARBA00022729"/>
    </source>
</evidence>
<dbReference type="InterPro" id="IPR006311">
    <property type="entry name" value="TAT_signal"/>
</dbReference>
<dbReference type="PANTHER" id="PTHR30290">
    <property type="entry name" value="PERIPLASMIC BINDING COMPONENT OF ABC TRANSPORTER"/>
    <property type="match status" value="1"/>
</dbReference>
<dbReference type="GO" id="GO:1904680">
    <property type="term" value="F:peptide transmembrane transporter activity"/>
    <property type="evidence" value="ECO:0007669"/>
    <property type="project" value="TreeGrafter"/>
</dbReference>
<keyword evidence="4" id="KW-0732">Signal</keyword>
<name>S9R2G8_9RHOB</name>
<evidence type="ECO:0000256" key="1">
    <source>
        <dbReference type="ARBA" id="ARBA00004418"/>
    </source>
</evidence>
<dbReference type="InterPro" id="IPR000914">
    <property type="entry name" value="SBP_5_dom"/>
</dbReference>
<evidence type="ECO:0000313" key="7">
    <source>
        <dbReference type="Proteomes" id="UP000015346"/>
    </source>
</evidence>
<comment type="similarity">
    <text evidence="2">Belongs to the bacterial solute-binding protein 5 family.</text>
</comment>
<comment type="subcellular location">
    <subcellularLocation>
        <location evidence="1">Periplasm</location>
    </subcellularLocation>
</comment>
<dbReference type="Pfam" id="PF00496">
    <property type="entry name" value="SBP_bac_5"/>
    <property type="match status" value="1"/>
</dbReference>
<evidence type="ECO:0000256" key="2">
    <source>
        <dbReference type="ARBA" id="ARBA00005695"/>
    </source>
</evidence>
<sequence length="556" mass="61671">MTGVKRSAETIHPAALMYAREVQAGLLSRREFLTRATGLGVSAAAAYALIGLPAPAQAQEGMTPVHGGTLRMQMELRPTKDPRTWDWSEHANFCRGWLDYMVEYQRDGSLRGMLLESWEANEDATVWTLHLRPGVKWNNGDDFTAEDVVHNLRRWCDGTAEGNSMASRFDVLRDIAEGGTNQMREDAVTVIDDLTVQLNASAPDIALVVNMADYPAAVVHRSYNGEDPAANPIGTGAWLPEVNEVGVRQVLVRNPNHTWWGTAVYGGPYLDRIEYIDYGTDPAAVLAAAESGEIDANYQTTGDFIDIYDSIGWVKSEALTAATLAVRFHQAAPPYDNRAVRKAIQRAVDNNVVLELGYNGLGQVAENHHVCPIHPEYAPGINEPADPAAAKAMLDEAGHGDTEFELISLDDSWQAATCDAVAAQMRDAGFKVKRTVLPGSTFWNDWTKYPFSATEWNMRPLGVQVLNLAYKSGVAWNETAFSNAEFDRLLAEANSIADADARREVMAKLQQIMLDEGVLIQPYWRSLFRHTRPGVHGAEKHPTFEHHHYKWWIEQA</sequence>
<dbReference type="GO" id="GO:0030288">
    <property type="term" value="C:outer membrane-bounded periplasmic space"/>
    <property type="evidence" value="ECO:0007669"/>
    <property type="project" value="UniProtKB-ARBA"/>
</dbReference>
<dbReference type="PATRIC" id="fig|1123069.3.peg.860"/>
<dbReference type="AlphaFoldDB" id="S9R2G8"/>
<dbReference type="Gene3D" id="3.40.190.10">
    <property type="entry name" value="Periplasmic binding protein-like II"/>
    <property type="match status" value="1"/>
</dbReference>
<evidence type="ECO:0000256" key="3">
    <source>
        <dbReference type="ARBA" id="ARBA00022448"/>
    </source>
</evidence>
<keyword evidence="7" id="KW-1185">Reference proteome</keyword>
<reference evidence="6 7" key="1">
    <citation type="journal article" date="2013" name="Stand. Genomic Sci.">
        <title>Genome sequence of the reddish-pigmented Rubellimicrobium thermophilum type strain (DSM 16684(T)), a member of the Roseobacter clade.</title>
        <authorList>
            <person name="Fiebig A."/>
            <person name="Riedel T."/>
            <person name="Gronow S."/>
            <person name="Petersen J."/>
            <person name="Klenk H.P."/>
            <person name="Goker M."/>
        </authorList>
    </citation>
    <scope>NUCLEOTIDE SEQUENCE [LARGE SCALE GENOMIC DNA]</scope>
    <source>
        <strain evidence="6 7">DSM 16684</strain>
    </source>
</reference>
<dbReference type="GO" id="GO:0015833">
    <property type="term" value="P:peptide transport"/>
    <property type="evidence" value="ECO:0007669"/>
    <property type="project" value="TreeGrafter"/>
</dbReference>
<dbReference type="Proteomes" id="UP000015346">
    <property type="component" value="Unassembled WGS sequence"/>
</dbReference>
<dbReference type="InterPro" id="IPR030678">
    <property type="entry name" value="Peptide/Ni-bd"/>
</dbReference>
<dbReference type="STRING" id="1123069.ruthe_00890"/>
<evidence type="ECO:0000259" key="5">
    <source>
        <dbReference type="Pfam" id="PF00496"/>
    </source>
</evidence>
<comment type="caution">
    <text evidence="6">The sequence shown here is derived from an EMBL/GenBank/DDBJ whole genome shotgun (WGS) entry which is preliminary data.</text>
</comment>
<dbReference type="PROSITE" id="PS51318">
    <property type="entry name" value="TAT"/>
    <property type="match status" value="1"/>
</dbReference>
<dbReference type="RefSeq" id="WP_021096990.1">
    <property type="nucleotide sequence ID" value="NZ_KE557320.1"/>
</dbReference>
<organism evidence="6 7">
    <name type="scientific">Rubellimicrobium thermophilum DSM 16684</name>
    <dbReference type="NCBI Taxonomy" id="1123069"/>
    <lineage>
        <taxon>Bacteria</taxon>
        <taxon>Pseudomonadati</taxon>
        <taxon>Pseudomonadota</taxon>
        <taxon>Alphaproteobacteria</taxon>
        <taxon>Rhodobacterales</taxon>
        <taxon>Roseobacteraceae</taxon>
        <taxon>Rubellimicrobium</taxon>
    </lineage>
</organism>
<accession>S9R2G8</accession>
<dbReference type="HOGENOM" id="CLU_017028_7_4_5"/>
<dbReference type="GO" id="GO:0043190">
    <property type="term" value="C:ATP-binding cassette (ABC) transporter complex"/>
    <property type="evidence" value="ECO:0007669"/>
    <property type="project" value="InterPro"/>
</dbReference>
<dbReference type="EMBL" id="AOLV01000010">
    <property type="protein sequence ID" value="EPX86082.1"/>
    <property type="molecule type" value="Genomic_DNA"/>
</dbReference>
<dbReference type="OrthoDB" id="9803988at2"/>
<gene>
    <name evidence="6" type="ORF">ruthe_00890</name>
</gene>